<organism evidence="5 6">
    <name type="scientific">Tianweitania sediminis</name>
    <dbReference type="NCBI Taxonomy" id="1502156"/>
    <lineage>
        <taxon>Bacteria</taxon>
        <taxon>Pseudomonadati</taxon>
        <taxon>Pseudomonadota</taxon>
        <taxon>Alphaproteobacteria</taxon>
        <taxon>Hyphomicrobiales</taxon>
        <taxon>Phyllobacteriaceae</taxon>
        <taxon>Tianweitania</taxon>
    </lineage>
</organism>
<gene>
    <name evidence="5" type="ORF">J5Y06_04835</name>
</gene>
<dbReference type="InterPro" id="IPR019734">
    <property type="entry name" value="TPR_rpt"/>
</dbReference>
<feature type="repeat" description="TPR" evidence="3">
    <location>
        <begin position="113"/>
        <end position="146"/>
    </location>
</feature>
<dbReference type="SMART" id="SM00028">
    <property type="entry name" value="TPR"/>
    <property type="match status" value="2"/>
</dbReference>
<dbReference type="InterPro" id="IPR047150">
    <property type="entry name" value="SGT"/>
</dbReference>
<dbReference type="InterPro" id="IPR011990">
    <property type="entry name" value="TPR-like_helical_dom_sf"/>
</dbReference>
<keyword evidence="4" id="KW-0732">Signal</keyword>
<sequence>MRNVFLFMVLVLLGGLSGARAAEPDVQQVLSPTSRETTRHSQTLDDLFHALKREGNVVEAERTANKINAELARSGSSTIDLMMKWSADALKNKKYSVALDFLDQVITLRPDFAEAFNRRATVHFAMQNYAKSMADIERTVELEPRHIGAMAGLAQIMKSTGRKELALRAYERVLSVYPAFRQAQDEVGRLADELAGERA</sequence>
<evidence type="ECO:0000313" key="6">
    <source>
        <dbReference type="Proteomes" id="UP000666240"/>
    </source>
</evidence>
<evidence type="ECO:0000256" key="2">
    <source>
        <dbReference type="ARBA" id="ARBA00022803"/>
    </source>
</evidence>
<evidence type="ECO:0000256" key="3">
    <source>
        <dbReference type="PROSITE-ProRule" id="PRU00339"/>
    </source>
</evidence>
<keyword evidence="6" id="KW-1185">Reference proteome</keyword>
<feature type="signal peptide" evidence="4">
    <location>
        <begin position="1"/>
        <end position="21"/>
    </location>
</feature>
<accession>A0A8J7UIM3</accession>
<dbReference type="GO" id="GO:0006620">
    <property type="term" value="P:post-translational protein targeting to endoplasmic reticulum membrane"/>
    <property type="evidence" value="ECO:0007669"/>
    <property type="project" value="TreeGrafter"/>
</dbReference>
<dbReference type="GO" id="GO:0060090">
    <property type="term" value="F:molecular adaptor activity"/>
    <property type="evidence" value="ECO:0007669"/>
    <property type="project" value="TreeGrafter"/>
</dbReference>
<dbReference type="GO" id="GO:0072380">
    <property type="term" value="C:TRC complex"/>
    <property type="evidence" value="ECO:0007669"/>
    <property type="project" value="TreeGrafter"/>
</dbReference>
<dbReference type="Proteomes" id="UP000666240">
    <property type="component" value="Unassembled WGS sequence"/>
</dbReference>
<evidence type="ECO:0000256" key="4">
    <source>
        <dbReference type="SAM" id="SignalP"/>
    </source>
</evidence>
<proteinExistence type="predicted"/>
<dbReference type="GO" id="GO:0016020">
    <property type="term" value="C:membrane"/>
    <property type="evidence" value="ECO:0007669"/>
    <property type="project" value="TreeGrafter"/>
</dbReference>
<protein>
    <submittedName>
        <fullName evidence="5">Tetratricopeptide repeat protein</fullName>
    </submittedName>
</protein>
<dbReference type="EMBL" id="JAGIYY010000001">
    <property type="protein sequence ID" value="MBP0437970.1"/>
    <property type="molecule type" value="Genomic_DNA"/>
</dbReference>
<name>A0A8J7UIM3_9HYPH</name>
<dbReference type="Pfam" id="PF13181">
    <property type="entry name" value="TPR_8"/>
    <property type="match status" value="2"/>
</dbReference>
<dbReference type="SUPFAM" id="SSF48452">
    <property type="entry name" value="TPR-like"/>
    <property type="match status" value="1"/>
</dbReference>
<keyword evidence="2 3" id="KW-0802">TPR repeat</keyword>
<dbReference type="AlphaFoldDB" id="A0A8J7UIM3"/>
<evidence type="ECO:0000256" key="1">
    <source>
        <dbReference type="ARBA" id="ARBA00022737"/>
    </source>
</evidence>
<evidence type="ECO:0000313" key="5">
    <source>
        <dbReference type="EMBL" id="MBP0437970.1"/>
    </source>
</evidence>
<comment type="caution">
    <text evidence="5">The sequence shown here is derived from an EMBL/GenBank/DDBJ whole genome shotgun (WGS) entry which is preliminary data.</text>
</comment>
<dbReference type="Gene3D" id="1.25.40.10">
    <property type="entry name" value="Tetratricopeptide repeat domain"/>
    <property type="match status" value="1"/>
</dbReference>
<dbReference type="RefSeq" id="WP_209333917.1">
    <property type="nucleotide sequence ID" value="NZ_JAGIYY010000001.1"/>
</dbReference>
<dbReference type="PANTHER" id="PTHR45831">
    <property type="entry name" value="LD24721P"/>
    <property type="match status" value="1"/>
</dbReference>
<feature type="chain" id="PRO_5035155443" evidence="4">
    <location>
        <begin position="22"/>
        <end position="199"/>
    </location>
</feature>
<keyword evidence="1" id="KW-0677">Repeat</keyword>
<dbReference type="PANTHER" id="PTHR45831:SF2">
    <property type="entry name" value="LD24721P"/>
    <property type="match status" value="1"/>
</dbReference>
<reference evidence="5" key="1">
    <citation type="submission" date="2021-03" db="EMBL/GenBank/DDBJ databases">
        <title>Genome sequencing and assembly of Tianweitania sediminis.</title>
        <authorList>
            <person name="Chhetri G."/>
        </authorList>
    </citation>
    <scope>NUCLEOTIDE SEQUENCE</scope>
    <source>
        <strain evidence="5">Z8</strain>
    </source>
</reference>
<dbReference type="PROSITE" id="PS50005">
    <property type="entry name" value="TPR"/>
    <property type="match status" value="1"/>
</dbReference>